<feature type="compositionally biased region" description="Basic and acidic residues" evidence="1">
    <location>
        <begin position="55"/>
        <end position="66"/>
    </location>
</feature>
<keyword evidence="3" id="KW-1185">Reference proteome</keyword>
<evidence type="ECO:0000256" key="1">
    <source>
        <dbReference type="SAM" id="MobiDB-lite"/>
    </source>
</evidence>
<feature type="compositionally biased region" description="Basic and acidic residues" evidence="1">
    <location>
        <begin position="193"/>
        <end position="205"/>
    </location>
</feature>
<reference evidence="2 3" key="1">
    <citation type="submission" date="2018-08" db="EMBL/GenBank/DDBJ databases">
        <title>Draft genome of the lignicolous fungus Coniochaeta pulveracea.</title>
        <authorList>
            <person name="Borstlap C.J."/>
            <person name="De Witt R.N."/>
            <person name="Botha A."/>
            <person name="Volschenk H."/>
        </authorList>
    </citation>
    <scope>NUCLEOTIDE SEQUENCE [LARGE SCALE GENOMIC DNA]</scope>
    <source>
        <strain evidence="2 3">CAB683</strain>
    </source>
</reference>
<dbReference type="EMBL" id="QVQW01000057">
    <property type="protein sequence ID" value="RKU42398.1"/>
    <property type="molecule type" value="Genomic_DNA"/>
</dbReference>
<feature type="region of interest" description="Disordered" evidence="1">
    <location>
        <begin position="1"/>
        <end position="101"/>
    </location>
</feature>
<evidence type="ECO:0000313" key="3">
    <source>
        <dbReference type="Proteomes" id="UP000275385"/>
    </source>
</evidence>
<dbReference type="AlphaFoldDB" id="A0A420Y3F1"/>
<dbReference type="Proteomes" id="UP000275385">
    <property type="component" value="Unassembled WGS sequence"/>
</dbReference>
<protein>
    <submittedName>
        <fullName evidence="2">Uncharacterized protein</fullName>
    </submittedName>
</protein>
<proteinExistence type="predicted"/>
<feature type="compositionally biased region" description="Basic and acidic residues" evidence="1">
    <location>
        <begin position="77"/>
        <end position="88"/>
    </location>
</feature>
<feature type="compositionally biased region" description="Acidic residues" evidence="1">
    <location>
        <begin position="206"/>
        <end position="220"/>
    </location>
</feature>
<accession>A0A420Y3F1</accession>
<evidence type="ECO:0000313" key="2">
    <source>
        <dbReference type="EMBL" id="RKU42398.1"/>
    </source>
</evidence>
<feature type="compositionally biased region" description="Pro residues" evidence="1">
    <location>
        <begin position="239"/>
        <end position="264"/>
    </location>
</feature>
<feature type="region of interest" description="Disordered" evidence="1">
    <location>
        <begin position="145"/>
        <end position="303"/>
    </location>
</feature>
<feature type="compositionally biased region" description="Polar residues" evidence="1">
    <location>
        <begin position="1"/>
        <end position="54"/>
    </location>
</feature>
<sequence length="303" mass="32976">MSNQPHPTASSAFYGTATSSSDAIRKTSTGLKNASASPQPSSLDAANVPGSQPERSSRQERAKEVFRQAAQKAKGFFKRDKNQQEEMRQQPQEQAQMQPRVMVGPALIQPSAEFEAEYRRMTERELPTGRTIYAAQIMPFQALSADTASAPASAPTPGPSNSQNDNSASRSIPNFSYHRNSIQQRAPVMKTKQPKELEEMSRISEMDESAEESGVWEEQELANQLSPPPRSHQTSPTSSPEPTPAAGPATPPHPLAPSRLPPTIPYSVQPNLPSRNSARTTHIPLSPFPPRPLPPRSPSPTGE</sequence>
<feature type="compositionally biased region" description="Polar residues" evidence="1">
    <location>
        <begin position="161"/>
        <end position="184"/>
    </location>
</feature>
<feature type="compositionally biased region" description="Low complexity" evidence="1">
    <location>
        <begin position="89"/>
        <end position="100"/>
    </location>
</feature>
<gene>
    <name evidence="2" type="ORF">DL546_004563</name>
</gene>
<feature type="compositionally biased region" description="Low complexity" evidence="1">
    <location>
        <begin position="145"/>
        <end position="155"/>
    </location>
</feature>
<name>A0A420Y3F1_9PEZI</name>
<feature type="compositionally biased region" description="Polar residues" evidence="1">
    <location>
        <begin position="266"/>
        <end position="280"/>
    </location>
</feature>
<organism evidence="2 3">
    <name type="scientific">Coniochaeta pulveracea</name>
    <dbReference type="NCBI Taxonomy" id="177199"/>
    <lineage>
        <taxon>Eukaryota</taxon>
        <taxon>Fungi</taxon>
        <taxon>Dikarya</taxon>
        <taxon>Ascomycota</taxon>
        <taxon>Pezizomycotina</taxon>
        <taxon>Sordariomycetes</taxon>
        <taxon>Sordariomycetidae</taxon>
        <taxon>Coniochaetales</taxon>
        <taxon>Coniochaetaceae</taxon>
        <taxon>Coniochaeta</taxon>
    </lineage>
</organism>
<feature type="compositionally biased region" description="Pro residues" evidence="1">
    <location>
        <begin position="286"/>
        <end position="303"/>
    </location>
</feature>
<comment type="caution">
    <text evidence="2">The sequence shown here is derived from an EMBL/GenBank/DDBJ whole genome shotgun (WGS) entry which is preliminary data.</text>
</comment>